<feature type="compositionally biased region" description="Low complexity" evidence="1">
    <location>
        <begin position="11"/>
        <end position="27"/>
    </location>
</feature>
<gene>
    <name evidence="2" type="ORF">L195_g059118</name>
</gene>
<proteinExistence type="predicted"/>
<evidence type="ECO:0000313" key="2">
    <source>
        <dbReference type="EMBL" id="PNX58291.1"/>
    </source>
</evidence>
<reference evidence="2 3" key="1">
    <citation type="journal article" date="2014" name="Am. J. Bot.">
        <title>Genome assembly and annotation for red clover (Trifolium pratense; Fabaceae).</title>
        <authorList>
            <person name="Istvanek J."/>
            <person name="Jaros M."/>
            <person name="Krenek A."/>
            <person name="Repkova J."/>
        </authorList>
    </citation>
    <scope>NUCLEOTIDE SEQUENCE [LARGE SCALE GENOMIC DNA]</scope>
    <source>
        <strain evidence="3">cv. Tatra</strain>
        <tissue evidence="2">Young leaves</tissue>
    </source>
</reference>
<accession>A0A2K3JW64</accession>
<comment type="caution">
    <text evidence="2">The sequence shown here is derived from an EMBL/GenBank/DDBJ whole genome shotgun (WGS) entry which is preliminary data.</text>
</comment>
<reference evidence="2 3" key="2">
    <citation type="journal article" date="2017" name="Front. Plant Sci.">
        <title>Gene Classification and Mining of Molecular Markers Useful in Red Clover (Trifolium pratense) Breeding.</title>
        <authorList>
            <person name="Istvanek J."/>
            <person name="Dluhosova J."/>
            <person name="Dluhos P."/>
            <person name="Patkova L."/>
            <person name="Nedelnik J."/>
            <person name="Repkova J."/>
        </authorList>
    </citation>
    <scope>NUCLEOTIDE SEQUENCE [LARGE SCALE GENOMIC DNA]</scope>
    <source>
        <strain evidence="3">cv. Tatra</strain>
        <tissue evidence="2">Young leaves</tissue>
    </source>
</reference>
<sequence length="27" mass="2420">SSARVSSQPIAGAAAVGPDGGAAVPEP</sequence>
<name>A0A2K3JW64_TRIPR</name>
<dbReference type="AlphaFoldDB" id="A0A2K3JW64"/>
<organism evidence="2 3">
    <name type="scientific">Trifolium pratense</name>
    <name type="common">Red clover</name>
    <dbReference type="NCBI Taxonomy" id="57577"/>
    <lineage>
        <taxon>Eukaryota</taxon>
        <taxon>Viridiplantae</taxon>
        <taxon>Streptophyta</taxon>
        <taxon>Embryophyta</taxon>
        <taxon>Tracheophyta</taxon>
        <taxon>Spermatophyta</taxon>
        <taxon>Magnoliopsida</taxon>
        <taxon>eudicotyledons</taxon>
        <taxon>Gunneridae</taxon>
        <taxon>Pentapetalae</taxon>
        <taxon>rosids</taxon>
        <taxon>fabids</taxon>
        <taxon>Fabales</taxon>
        <taxon>Fabaceae</taxon>
        <taxon>Papilionoideae</taxon>
        <taxon>50 kb inversion clade</taxon>
        <taxon>NPAAA clade</taxon>
        <taxon>Hologalegina</taxon>
        <taxon>IRL clade</taxon>
        <taxon>Trifolieae</taxon>
        <taxon>Trifolium</taxon>
    </lineage>
</organism>
<dbReference type="EMBL" id="ASHM01127029">
    <property type="protein sequence ID" value="PNX58291.1"/>
    <property type="molecule type" value="Genomic_DNA"/>
</dbReference>
<feature type="region of interest" description="Disordered" evidence="1">
    <location>
        <begin position="1"/>
        <end position="27"/>
    </location>
</feature>
<protein>
    <submittedName>
        <fullName evidence="2">Uncharacterized protein</fullName>
    </submittedName>
</protein>
<feature type="non-terminal residue" evidence="2">
    <location>
        <position position="1"/>
    </location>
</feature>
<evidence type="ECO:0000256" key="1">
    <source>
        <dbReference type="SAM" id="MobiDB-lite"/>
    </source>
</evidence>
<evidence type="ECO:0000313" key="3">
    <source>
        <dbReference type="Proteomes" id="UP000236291"/>
    </source>
</evidence>
<dbReference type="Proteomes" id="UP000236291">
    <property type="component" value="Unassembled WGS sequence"/>
</dbReference>